<keyword evidence="2" id="KW-1185">Reference proteome</keyword>
<accession>W6Q688</accession>
<organism evidence="1 2">
    <name type="scientific">Penicillium roqueforti (strain FM164)</name>
    <dbReference type="NCBI Taxonomy" id="1365484"/>
    <lineage>
        <taxon>Eukaryota</taxon>
        <taxon>Fungi</taxon>
        <taxon>Dikarya</taxon>
        <taxon>Ascomycota</taxon>
        <taxon>Pezizomycotina</taxon>
        <taxon>Eurotiomycetes</taxon>
        <taxon>Eurotiomycetidae</taxon>
        <taxon>Eurotiales</taxon>
        <taxon>Aspergillaceae</taxon>
        <taxon>Penicillium</taxon>
    </lineage>
</organism>
<sequence length="85" mass="10153">MLTQLRLIRTTLAHSQRTKMRQARMVIRRVQLLTSQCAANGQASTPHALWRLERRIQSLFRNILRLQAEQEAAREFEVEIWRNVR</sequence>
<evidence type="ECO:0000313" key="1">
    <source>
        <dbReference type="EMBL" id="CDM31820.1"/>
    </source>
</evidence>
<dbReference type="Proteomes" id="UP000030686">
    <property type="component" value="Unassembled WGS sequence"/>
</dbReference>
<reference evidence="1" key="1">
    <citation type="journal article" date="2014" name="Nat. Commun.">
        <title>Multiple recent horizontal transfers of a large genomic region in cheese making fungi.</title>
        <authorList>
            <person name="Cheeseman K."/>
            <person name="Ropars J."/>
            <person name="Renault P."/>
            <person name="Dupont J."/>
            <person name="Gouzy J."/>
            <person name="Branca A."/>
            <person name="Abraham A.L."/>
            <person name="Ceppi M."/>
            <person name="Conseiller E."/>
            <person name="Debuchy R."/>
            <person name="Malagnac F."/>
            <person name="Goarin A."/>
            <person name="Silar P."/>
            <person name="Lacoste S."/>
            <person name="Sallet E."/>
            <person name="Bensimon A."/>
            <person name="Giraud T."/>
            <person name="Brygoo Y."/>
        </authorList>
    </citation>
    <scope>NUCLEOTIDE SEQUENCE [LARGE SCALE GENOMIC DNA]</scope>
    <source>
        <strain evidence="1">FM164</strain>
    </source>
</reference>
<name>W6Q688_PENRF</name>
<dbReference type="OrthoDB" id="10513245at2759"/>
<proteinExistence type="predicted"/>
<dbReference type="EMBL" id="HG792016">
    <property type="protein sequence ID" value="CDM31820.1"/>
    <property type="molecule type" value="Genomic_DNA"/>
</dbReference>
<gene>
    <name evidence="1" type="ORF">PROQFM164_S02g001971</name>
</gene>
<protein>
    <submittedName>
        <fullName evidence="1">Genomic scaffold, ProqFM164S02</fullName>
    </submittedName>
</protein>
<evidence type="ECO:0000313" key="2">
    <source>
        <dbReference type="Proteomes" id="UP000030686"/>
    </source>
</evidence>
<dbReference type="OMA" id="AGIWSNI"/>
<dbReference type="AlphaFoldDB" id="W6Q688"/>